<dbReference type="SUPFAM" id="SSF88723">
    <property type="entry name" value="PIN domain-like"/>
    <property type="match status" value="1"/>
</dbReference>
<feature type="binding site" evidence="8">
    <location>
        <position position="4"/>
    </location>
    <ligand>
        <name>Mg(2+)</name>
        <dbReference type="ChEBI" id="CHEBI:18420"/>
    </ligand>
</feature>
<dbReference type="GO" id="GO:0016787">
    <property type="term" value="F:hydrolase activity"/>
    <property type="evidence" value="ECO:0007669"/>
    <property type="project" value="UniProtKB-KW"/>
</dbReference>
<dbReference type="InterPro" id="IPR022907">
    <property type="entry name" value="VapC_family"/>
</dbReference>
<organism evidence="10 11">
    <name type="scientific">Halobium palmae</name>
    <dbReference type="NCBI Taxonomy" id="1776492"/>
    <lineage>
        <taxon>Archaea</taxon>
        <taxon>Methanobacteriati</taxon>
        <taxon>Methanobacteriota</taxon>
        <taxon>Stenosarchaea group</taxon>
        <taxon>Halobacteria</taxon>
        <taxon>Halobacteriales</taxon>
        <taxon>Haloferacaceae</taxon>
        <taxon>Halobium</taxon>
    </lineage>
</organism>
<dbReference type="Gene3D" id="3.40.50.1010">
    <property type="entry name" value="5'-nuclease"/>
    <property type="match status" value="1"/>
</dbReference>
<dbReference type="PANTHER" id="PTHR33653:SF1">
    <property type="entry name" value="RIBONUCLEASE VAPC2"/>
    <property type="match status" value="1"/>
</dbReference>
<proteinExistence type="inferred from homology"/>
<keyword evidence="5 8" id="KW-0378">Hydrolase</keyword>
<comment type="caution">
    <text evidence="10">The sequence shown here is derived from an EMBL/GenBank/DDBJ whole genome shotgun (WGS) entry which is preliminary data.</text>
</comment>
<evidence type="ECO:0000256" key="7">
    <source>
        <dbReference type="ARBA" id="ARBA00038093"/>
    </source>
</evidence>
<evidence type="ECO:0000256" key="4">
    <source>
        <dbReference type="ARBA" id="ARBA00022723"/>
    </source>
</evidence>
<dbReference type="Pfam" id="PF01850">
    <property type="entry name" value="PIN"/>
    <property type="match status" value="1"/>
</dbReference>
<dbReference type="AlphaFoldDB" id="A0ABD5RXV5"/>
<dbReference type="Proteomes" id="UP001596328">
    <property type="component" value="Unassembled WGS sequence"/>
</dbReference>
<protein>
    <recommendedName>
        <fullName evidence="8">Ribonuclease VapC</fullName>
        <shortName evidence="8">RNase VapC</shortName>
        <ecNumber evidence="8">3.1.-.-</ecNumber>
    </recommendedName>
    <alternativeName>
        <fullName evidence="8">Putative toxin VapC</fullName>
    </alternativeName>
</protein>
<evidence type="ECO:0000256" key="8">
    <source>
        <dbReference type="HAMAP-Rule" id="MF_00265"/>
    </source>
</evidence>
<dbReference type="PANTHER" id="PTHR33653">
    <property type="entry name" value="RIBONUCLEASE VAPC2"/>
    <property type="match status" value="1"/>
</dbReference>
<comment type="similarity">
    <text evidence="7 8">Belongs to the PINc/VapC protein family.</text>
</comment>
<evidence type="ECO:0000256" key="2">
    <source>
        <dbReference type="ARBA" id="ARBA00022649"/>
    </source>
</evidence>
<evidence type="ECO:0000313" key="11">
    <source>
        <dbReference type="Proteomes" id="UP001596328"/>
    </source>
</evidence>
<dbReference type="GO" id="GO:0004518">
    <property type="term" value="F:nuclease activity"/>
    <property type="evidence" value="ECO:0007669"/>
    <property type="project" value="UniProtKB-KW"/>
</dbReference>
<keyword evidence="4 8" id="KW-0479">Metal-binding</keyword>
<gene>
    <name evidence="8" type="primary">vapC</name>
    <name evidence="10" type="ORF">ACFQE1_07520</name>
</gene>
<reference evidence="10 11" key="1">
    <citation type="journal article" date="2019" name="Int. J. Syst. Evol. Microbiol.">
        <title>The Global Catalogue of Microorganisms (GCM) 10K type strain sequencing project: providing services to taxonomists for standard genome sequencing and annotation.</title>
        <authorList>
            <consortium name="The Broad Institute Genomics Platform"/>
            <consortium name="The Broad Institute Genome Sequencing Center for Infectious Disease"/>
            <person name="Wu L."/>
            <person name="Ma J."/>
        </authorList>
    </citation>
    <scope>NUCLEOTIDE SEQUENCE [LARGE SCALE GENOMIC DNA]</scope>
    <source>
        <strain evidence="10 11">NBRC 111368</strain>
    </source>
</reference>
<dbReference type="HAMAP" id="MF_00265">
    <property type="entry name" value="VapC_Nob1"/>
    <property type="match status" value="1"/>
</dbReference>
<name>A0ABD5RXV5_9EURY</name>
<comment type="function">
    <text evidence="8">Toxic component of a toxin-antitoxin (TA) system. An RNase.</text>
</comment>
<keyword evidence="6 8" id="KW-0460">Magnesium</keyword>
<comment type="cofactor">
    <cofactor evidence="1 8">
        <name>Mg(2+)</name>
        <dbReference type="ChEBI" id="CHEBI:18420"/>
    </cofactor>
</comment>
<dbReference type="GO" id="GO:0000287">
    <property type="term" value="F:magnesium ion binding"/>
    <property type="evidence" value="ECO:0007669"/>
    <property type="project" value="UniProtKB-UniRule"/>
</dbReference>
<keyword evidence="11" id="KW-1185">Reference proteome</keyword>
<feature type="binding site" evidence="8">
    <location>
        <position position="97"/>
    </location>
    <ligand>
        <name>Mg(2+)</name>
        <dbReference type="ChEBI" id="CHEBI:18420"/>
    </ligand>
</feature>
<dbReference type="InterPro" id="IPR002716">
    <property type="entry name" value="PIN_dom"/>
</dbReference>
<keyword evidence="8" id="KW-0800">Toxin</keyword>
<evidence type="ECO:0000256" key="3">
    <source>
        <dbReference type="ARBA" id="ARBA00022722"/>
    </source>
</evidence>
<sequence>MILDTSFLVGLLDADQGAIRRARELEDDGVVRKAPAMAVLELYVGVGKVARSEREERRVRRVVDSLTVVEMDERVAIRAGRVVGELLGDGLPLGKGDPAIGATALIESEPVLTRNVDGFRRIPNLDVETY</sequence>
<dbReference type="GO" id="GO:0090729">
    <property type="term" value="F:toxin activity"/>
    <property type="evidence" value="ECO:0007669"/>
    <property type="project" value="UniProtKB-KW"/>
</dbReference>
<dbReference type="InterPro" id="IPR029060">
    <property type="entry name" value="PIN-like_dom_sf"/>
</dbReference>
<evidence type="ECO:0000256" key="5">
    <source>
        <dbReference type="ARBA" id="ARBA00022801"/>
    </source>
</evidence>
<accession>A0ABD5RXV5</accession>
<evidence type="ECO:0000259" key="9">
    <source>
        <dbReference type="Pfam" id="PF01850"/>
    </source>
</evidence>
<dbReference type="EMBL" id="JBHSWU010000126">
    <property type="protein sequence ID" value="MFC6724223.1"/>
    <property type="molecule type" value="Genomic_DNA"/>
</dbReference>
<feature type="domain" description="PIN" evidence="9">
    <location>
        <begin position="1"/>
        <end position="123"/>
    </location>
</feature>
<evidence type="ECO:0000313" key="10">
    <source>
        <dbReference type="EMBL" id="MFC6724223.1"/>
    </source>
</evidence>
<evidence type="ECO:0000256" key="1">
    <source>
        <dbReference type="ARBA" id="ARBA00001946"/>
    </source>
</evidence>
<keyword evidence="2 8" id="KW-1277">Toxin-antitoxin system</keyword>
<dbReference type="EC" id="3.1.-.-" evidence="8"/>
<dbReference type="InterPro" id="IPR050556">
    <property type="entry name" value="Type_II_TA_system_RNase"/>
</dbReference>
<keyword evidence="3 8" id="KW-0540">Nuclease</keyword>
<evidence type="ECO:0000256" key="6">
    <source>
        <dbReference type="ARBA" id="ARBA00022842"/>
    </source>
</evidence>